<evidence type="ECO:0000313" key="2">
    <source>
        <dbReference type="EMBL" id="KAK9811077.1"/>
    </source>
</evidence>
<evidence type="ECO:0000256" key="1">
    <source>
        <dbReference type="SAM" id="MobiDB-lite"/>
    </source>
</evidence>
<gene>
    <name evidence="2" type="ORF">WJX73_000336</name>
</gene>
<dbReference type="AlphaFoldDB" id="A0AAW1PT12"/>
<comment type="caution">
    <text evidence="2">The sequence shown here is derived from an EMBL/GenBank/DDBJ whole genome shotgun (WGS) entry which is preliminary data.</text>
</comment>
<reference evidence="2 3" key="1">
    <citation type="journal article" date="2024" name="Nat. Commun.">
        <title>Phylogenomics reveals the evolutionary origins of lichenization in chlorophyte algae.</title>
        <authorList>
            <person name="Puginier C."/>
            <person name="Libourel C."/>
            <person name="Otte J."/>
            <person name="Skaloud P."/>
            <person name="Haon M."/>
            <person name="Grisel S."/>
            <person name="Petersen M."/>
            <person name="Berrin J.G."/>
            <person name="Delaux P.M."/>
            <person name="Dal Grande F."/>
            <person name="Keller J."/>
        </authorList>
    </citation>
    <scope>NUCLEOTIDE SEQUENCE [LARGE SCALE GENOMIC DNA]</scope>
    <source>
        <strain evidence="2 3">SAG 2036</strain>
    </source>
</reference>
<protein>
    <submittedName>
        <fullName evidence="2">Uncharacterized protein</fullName>
    </submittedName>
</protein>
<sequence>MVDSGRSCRKTALLSRPGRQGLQDLGQKFRPSAGCRGDHESIITALDQRSVYAVLHENGRSKAVRDKQRQAGGAPVPQDLPRCLRESCS</sequence>
<keyword evidence="3" id="KW-1185">Reference proteome</keyword>
<evidence type="ECO:0000313" key="3">
    <source>
        <dbReference type="Proteomes" id="UP001465755"/>
    </source>
</evidence>
<organism evidence="2 3">
    <name type="scientific">Symbiochloris irregularis</name>
    <dbReference type="NCBI Taxonomy" id="706552"/>
    <lineage>
        <taxon>Eukaryota</taxon>
        <taxon>Viridiplantae</taxon>
        <taxon>Chlorophyta</taxon>
        <taxon>core chlorophytes</taxon>
        <taxon>Trebouxiophyceae</taxon>
        <taxon>Trebouxiales</taxon>
        <taxon>Trebouxiaceae</taxon>
        <taxon>Symbiochloris</taxon>
    </lineage>
</organism>
<dbReference type="Proteomes" id="UP001465755">
    <property type="component" value="Unassembled WGS sequence"/>
</dbReference>
<accession>A0AAW1PT12</accession>
<proteinExistence type="predicted"/>
<name>A0AAW1PT12_9CHLO</name>
<feature type="region of interest" description="Disordered" evidence="1">
    <location>
        <begin position="1"/>
        <end position="25"/>
    </location>
</feature>
<dbReference type="EMBL" id="JALJOQ010000011">
    <property type="protein sequence ID" value="KAK9811077.1"/>
    <property type="molecule type" value="Genomic_DNA"/>
</dbReference>